<feature type="signal peptide" evidence="2">
    <location>
        <begin position="1"/>
        <end position="23"/>
    </location>
</feature>
<feature type="chain" id="PRO_5019080334" description="ThuA-like domain-containing protein" evidence="2">
    <location>
        <begin position="24"/>
        <end position="303"/>
    </location>
</feature>
<proteinExistence type="predicted"/>
<evidence type="ECO:0000259" key="3">
    <source>
        <dbReference type="Pfam" id="PF06283"/>
    </source>
</evidence>
<evidence type="ECO:0000313" key="5">
    <source>
        <dbReference type="Proteomes" id="UP000280296"/>
    </source>
</evidence>
<name>A0A432MNM2_9BACT</name>
<dbReference type="OrthoDB" id="251914at2"/>
<keyword evidence="5" id="KW-1185">Reference proteome</keyword>
<dbReference type="Proteomes" id="UP000280296">
    <property type="component" value="Unassembled WGS sequence"/>
</dbReference>
<dbReference type="PANTHER" id="PTHR40469:SF2">
    <property type="entry name" value="GALACTOSE-BINDING DOMAIN-LIKE SUPERFAMILY PROTEIN"/>
    <property type="match status" value="1"/>
</dbReference>
<dbReference type="AlphaFoldDB" id="A0A432MNM2"/>
<dbReference type="PANTHER" id="PTHR40469">
    <property type="entry name" value="SECRETED GLYCOSYL HYDROLASE"/>
    <property type="match status" value="1"/>
</dbReference>
<accession>A0A432MNM2</accession>
<dbReference type="InterPro" id="IPR029062">
    <property type="entry name" value="Class_I_gatase-like"/>
</dbReference>
<dbReference type="EMBL" id="RYZH01000008">
    <property type="protein sequence ID" value="RUL88695.1"/>
    <property type="molecule type" value="Genomic_DNA"/>
</dbReference>
<evidence type="ECO:0000256" key="1">
    <source>
        <dbReference type="SAM" id="MobiDB-lite"/>
    </source>
</evidence>
<reference evidence="4 5" key="1">
    <citation type="submission" date="2018-12" db="EMBL/GenBank/DDBJ databases">
        <authorList>
            <person name="Toschakov S.V."/>
        </authorList>
    </citation>
    <scope>NUCLEOTIDE SEQUENCE [LARGE SCALE GENOMIC DNA]</scope>
    <source>
        <strain evidence="4 5">GM2012</strain>
    </source>
</reference>
<dbReference type="SUPFAM" id="SSF52317">
    <property type="entry name" value="Class I glutamine amidotransferase-like"/>
    <property type="match status" value="1"/>
</dbReference>
<feature type="region of interest" description="Disordered" evidence="1">
    <location>
        <begin position="277"/>
        <end position="303"/>
    </location>
</feature>
<evidence type="ECO:0000313" key="4">
    <source>
        <dbReference type="EMBL" id="RUL88695.1"/>
    </source>
</evidence>
<organism evidence="4 5">
    <name type="scientific">Tautonia sociabilis</name>
    <dbReference type="NCBI Taxonomy" id="2080755"/>
    <lineage>
        <taxon>Bacteria</taxon>
        <taxon>Pseudomonadati</taxon>
        <taxon>Planctomycetota</taxon>
        <taxon>Planctomycetia</taxon>
        <taxon>Isosphaerales</taxon>
        <taxon>Isosphaeraceae</taxon>
        <taxon>Tautonia</taxon>
    </lineage>
</organism>
<dbReference type="InterPro" id="IPR029010">
    <property type="entry name" value="ThuA-like"/>
</dbReference>
<reference evidence="4 5" key="2">
    <citation type="submission" date="2019-01" db="EMBL/GenBank/DDBJ databases">
        <title>Tautonia sociabilis, a novel thermotolerant planctomycete of Isosphaeraceae family, isolated from a 4000 m deep subterranean habitat.</title>
        <authorList>
            <person name="Kovaleva O.L."/>
            <person name="Elcheninov A.G."/>
            <person name="Van Heerden E."/>
            <person name="Toshchakov S.V."/>
            <person name="Novikov A."/>
            <person name="Bonch-Osmolovskaya E.A."/>
            <person name="Kublanov I.V."/>
        </authorList>
    </citation>
    <scope>NUCLEOTIDE SEQUENCE [LARGE SCALE GENOMIC DNA]</scope>
    <source>
        <strain evidence="4 5">GM2012</strain>
    </source>
</reference>
<keyword evidence="2" id="KW-0732">Signal</keyword>
<dbReference type="Pfam" id="PF06283">
    <property type="entry name" value="ThuA"/>
    <property type="match status" value="1"/>
</dbReference>
<feature type="domain" description="ThuA-like" evidence="3">
    <location>
        <begin position="81"/>
        <end position="272"/>
    </location>
</feature>
<comment type="caution">
    <text evidence="4">The sequence shown here is derived from an EMBL/GenBank/DDBJ whole genome shotgun (WGS) entry which is preliminary data.</text>
</comment>
<protein>
    <recommendedName>
        <fullName evidence="3">ThuA-like domain-containing protein</fullName>
    </recommendedName>
</protein>
<dbReference type="RefSeq" id="WP_126724402.1">
    <property type="nucleotide sequence ID" value="NZ_RYZH01000008.1"/>
</dbReference>
<evidence type="ECO:0000256" key="2">
    <source>
        <dbReference type="SAM" id="SignalP"/>
    </source>
</evidence>
<feature type="region of interest" description="Disordered" evidence="1">
    <location>
        <begin position="203"/>
        <end position="228"/>
    </location>
</feature>
<dbReference type="Gene3D" id="3.40.50.880">
    <property type="match status" value="1"/>
</dbReference>
<sequence length="303" mass="32311">MSTTLSLLLASLLASPSMTPAQADDPGADAPPKKVVFVAGPQSHGYGAHEHRAGCLLLAEALERGMPGFEAEVVSGGWPEDESVFEGADAVVIYSDGADGHPAIPHREKLSAMMNDGVGLVCLHFAVEVPAGQPGNDFLNWLGGYFELGWSVNPHWTAEFATLPEHPITRGVTPFAINDEWYYHMRFRPDMAGVTPILTALPPESTLSRPDGDRSGNPAVRAAVSRGEPQHVSWAFERPDGGRGFGFTGGHVHWNWGDDNFRTVVLNAIVWASGADVPPNGVPSPTPTQAQLEANQDEPKPGA</sequence>
<gene>
    <name evidence="4" type="ORF">TsocGM_06040</name>
</gene>